<keyword evidence="7" id="KW-1133">Transmembrane helix</keyword>
<comment type="caution">
    <text evidence="9">The sequence shown here is derived from an EMBL/GenBank/DDBJ whole genome shotgun (WGS) entry which is preliminary data.</text>
</comment>
<comment type="subunit">
    <text evidence="1">Self-associates forming complexes of several hundred monomers.</text>
</comment>
<evidence type="ECO:0000313" key="10">
    <source>
        <dbReference type="Proteomes" id="UP001353858"/>
    </source>
</evidence>
<proteinExistence type="predicted"/>
<accession>A0AAN7PD18</accession>
<keyword evidence="10" id="KW-1185">Reference proteome</keyword>
<keyword evidence="6" id="KW-0175">Coiled coil</keyword>
<feature type="domain" description="Myb/SANT-like DNA-binding" evidence="8">
    <location>
        <begin position="256"/>
        <end position="295"/>
    </location>
</feature>
<evidence type="ECO:0000256" key="4">
    <source>
        <dbReference type="ARBA" id="ARBA00023163"/>
    </source>
</evidence>
<evidence type="ECO:0000256" key="7">
    <source>
        <dbReference type="SAM" id="Phobius"/>
    </source>
</evidence>
<evidence type="ECO:0000256" key="6">
    <source>
        <dbReference type="SAM" id="Coils"/>
    </source>
</evidence>
<feature type="transmembrane region" description="Helical" evidence="7">
    <location>
        <begin position="172"/>
        <end position="194"/>
    </location>
</feature>
<reference evidence="10" key="1">
    <citation type="submission" date="2023-01" db="EMBL/GenBank/DDBJ databases">
        <title>Key to firefly adult light organ development and bioluminescence: homeobox transcription factors regulate luciferase expression and transportation to peroxisome.</title>
        <authorList>
            <person name="Fu X."/>
        </authorList>
    </citation>
    <scope>NUCLEOTIDE SEQUENCE [LARGE SCALE GENOMIC DNA]</scope>
</reference>
<evidence type="ECO:0000256" key="1">
    <source>
        <dbReference type="ARBA" id="ARBA00011764"/>
    </source>
</evidence>
<dbReference type="InterPro" id="IPR028002">
    <property type="entry name" value="Myb_DNA-bind_5"/>
</dbReference>
<comment type="function">
    <text evidence="5">Involved in transvection phenomena (= synapsis-dependent gene expression), where the synaptic pairing of chromosomes carrying genes with which zeste interacts influences the expression of these genes. Zeste binds to DNA and stimulates transcription from a nearby promoter.</text>
</comment>
<dbReference type="AlphaFoldDB" id="A0AAN7PD18"/>
<gene>
    <name evidence="9" type="ORF">RN001_005687</name>
</gene>
<name>A0AAN7PD18_9COLE</name>
<evidence type="ECO:0000256" key="3">
    <source>
        <dbReference type="ARBA" id="ARBA00023015"/>
    </source>
</evidence>
<dbReference type="EMBL" id="JARPUR010000002">
    <property type="protein sequence ID" value="KAK4882368.1"/>
    <property type="molecule type" value="Genomic_DNA"/>
</dbReference>
<evidence type="ECO:0000256" key="5">
    <source>
        <dbReference type="ARBA" id="ARBA00025466"/>
    </source>
</evidence>
<evidence type="ECO:0000313" key="9">
    <source>
        <dbReference type="EMBL" id="KAK4882368.1"/>
    </source>
</evidence>
<keyword evidence="3" id="KW-0805">Transcription regulation</keyword>
<evidence type="ECO:0000259" key="8">
    <source>
        <dbReference type="Pfam" id="PF13873"/>
    </source>
</evidence>
<evidence type="ECO:0000256" key="2">
    <source>
        <dbReference type="ARBA" id="ARBA00016807"/>
    </source>
</evidence>
<sequence>MIVCLHYKSGCEKREIKFWKLWLINIPTSVFFGKKKNICIAPANPTVSDVSDSDSEDENISSDYTSEAIPNTHIILQEEASNSDCDIFKETEIEENSSTKKINNNNKSGFSWSEADIPFTPFADCTLGWSESVNHGRTTRRKKHFSFDRPHGANVIHILRKLKLAFFVKGRVTYLVLYSVVHIPAVVIVCLMIMGDYEKEQARIQTLLNEILSDDELYQDSSESYNPSDLSDVSTNSYSVTARKRQKVFTTESIDDAAWQKIGEEYNCGQLETRTVDQLRSKFDNLKKETRRYFAKQRQDLYQTAGGVVEDNIRAILKLLYNKIRCIINLSVLGLEAFPGDSDMIATDNIMCPGPPAPSTPPQDEEINKPRQHRGKDVETLKNLYQEEEDDLTSNILDGLSQRSEDVDIEIFKVEDLEKQFIIKLKDAYKNIKLKLSSSDKKCSAIKRQVVKENSEIDKLKKKLEFVEKQYYLEFGLICFNTLSLLAGGNNDNRTRHKLRQDKMRQDDGHGVALLIYSSGHVDAPPLNFHKFKFSGYN</sequence>
<dbReference type="Pfam" id="PF13873">
    <property type="entry name" value="Myb_DNA-bind_5"/>
    <property type="match status" value="1"/>
</dbReference>
<keyword evidence="4" id="KW-0804">Transcription</keyword>
<feature type="coiled-coil region" evidence="6">
    <location>
        <begin position="443"/>
        <end position="470"/>
    </location>
</feature>
<dbReference type="Proteomes" id="UP001353858">
    <property type="component" value="Unassembled WGS sequence"/>
</dbReference>
<organism evidence="9 10">
    <name type="scientific">Aquatica leii</name>
    <dbReference type="NCBI Taxonomy" id="1421715"/>
    <lineage>
        <taxon>Eukaryota</taxon>
        <taxon>Metazoa</taxon>
        <taxon>Ecdysozoa</taxon>
        <taxon>Arthropoda</taxon>
        <taxon>Hexapoda</taxon>
        <taxon>Insecta</taxon>
        <taxon>Pterygota</taxon>
        <taxon>Neoptera</taxon>
        <taxon>Endopterygota</taxon>
        <taxon>Coleoptera</taxon>
        <taxon>Polyphaga</taxon>
        <taxon>Elateriformia</taxon>
        <taxon>Elateroidea</taxon>
        <taxon>Lampyridae</taxon>
        <taxon>Luciolinae</taxon>
        <taxon>Aquatica</taxon>
    </lineage>
</organism>
<keyword evidence="7" id="KW-0812">Transmembrane</keyword>
<keyword evidence="7" id="KW-0472">Membrane</keyword>
<protein>
    <recommendedName>
        <fullName evidence="2">Regulatory protein zeste</fullName>
    </recommendedName>
</protein>